<sequence length="758" mass="82196">MTTLQATKDPLLRGVSPTPSKIPVRSQRRPPLPTVKPSALDQENQDPRRLVQKLSNQRPLVDSAGPRPKATRQTEQSERLVGSTQLRNPLEALRPSPGRQNVGPRPPPQKEAPGTIEFVADPAALATILSGEGVKSCRLGRQPSLAQRVLVRGNQGGTIRRGQVMSRDRRRSGWRCPGLCIFGSQNPHPPTGPCQGFLLLKAGGTRTSRPDLVSPEARGSDSTFRTFLSPLRSSPNPGAKKRDRWPQQTLQQISYFLLASSLPEGEYEVVTHSDERGGGPLGLAQRVPLKETREMTHTKDGRDSCLMRSPGQVMPPAITRPSPFGRAQRVPSPGPSAPVCIHNSWGLGRGRTVRLGCLLATPISPQTSYSVLRRLAIRPKTQFTPLSSAPRVQQAQWLSGLSPQPCPEEPALPWEQIAVRLFDQESCIRLQEGPGKPPVSTPYGPHCSRTPNLQEMKMQLLRQEVEGLAEGKCAPLNGGSSLDMVELQPLLAEISRTLNVPENKSGAFHLSGMLQHSGLPKPYLPEGCGEPEPCPGAEPEVSLPCPPAEPGPPESYHRRGPEISELSTQEQPEASEPCPLGEPGPLQACPQGQRGLPEPSPRVEPGVSEACSLEPRSPESSPWPCCSQWAPATTSLTFSSQRPLCASPPIHSLQSLKPPTGQAGPSNLAPRTLALRQRLKACLTAIHHFHEVRLDDDRFCCPTGLSVMRHTPPPTPVLTCTFLLTLIYFPHHGLGADTLLSFNKVSKMSKCLFSSGPT</sequence>
<feature type="region of interest" description="Disordered" evidence="1">
    <location>
        <begin position="210"/>
        <end position="245"/>
    </location>
</feature>
<dbReference type="Proteomes" id="UP000437017">
    <property type="component" value="Unassembled WGS sequence"/>
</dbReference>
<protein>
    <recommendedName>
        <fullName evidence="4">Tastin</fullName>
    </recommendedName>
</protein>
<dbReference type="InterPro" id="IPR026133">
    <property type="entry name" value="Tastin"/>
</dbReference>
<dbReference type="PANTHER" id="PTHR15289">
    <property type="entry name" value="TASTIN"/>
    <property type="match status" value="1"/>
</dbReference>
<evidence type="ECO:0008006" key="4">
    <source>
        <dbReference type="Google" id="ProtNLM"/>
    </source>
</evidence>
<evidence type="ECO:0000256" key="1">
    <source>
        <dbReference type="SAM" id="MobiDB-lite"/>
    </source>
</evidence>
<dbReference type="EMBL" id="SGJD01001606">
    <property type="protein sequence ID" value="KAB0399191.1"/>
    <property type="molecule type" value="Genomic_DNA"/>
</dbReference>
<dbReference type="OrthoDB" id="8722817at2759"/>
<reference evidence="2 3" key="1">
    <citation type="journal article" date="2019" name="PLoS ONE">
        <title>Genomic analyses reveal an absence of contemporary introgressive admixture between fin whales and blue whales, despite known hybrids.</title>
        <authorList>
            <person name="Westbury M.V."/>
            <person name="Petersen B."/>
            <person name="Lorenzen E.D."/>
        </authorList>
    </citation>
    <scope>NUCLEOTIDE SEQUENCE [LARGE SCALE GENOMIC DNA]</scope>
    <source>
        <strain evidence="2">FinWhale-01</strain>
    </source>
</reference>
<keyword evidence="3" id="KW-1185">Reference proteome</keyword>
<proteinExistence type="predicted"/>
<organism evidence="2 3">
    <name type="scientific">Balaenoptera physalus</name>
    <name type="common">Fin whale</name>
    <name type="synonym">Balaena physalus</name>
    <dbReference type="NCBI Taxonomy" id="9770"/>
    <lineage>
        <taxon>Eukaryota</taxon>
        <taxon>Metazoa</taxon>
        <taxon>Chordata</taxon>
        <taxon>Craniata</taxon>
        <taxon>Vertebrata</taxon>
        <taxon>Euteleostomi</taxon>
        <taxon>Mammalia</taxon>
        <taxon>Eutheria</taxon>
        <taxon>Laurasiatheria</taxon>
        <taxon>Artiodactyla</taxon>
        <taxon>Whippomorpha</taxon>
        <taxon>Cetacea</taxon>
        <taxon>Mysticeti</taxon>
        <taxon>Balaenopteridae</taxon>
        <taxon>Balaenoptera</taxon>
    </lineage>
</organism>
<feature type="region of interest" description="Disordered" evidence="1">
    <location>
        <begin position="314"/>
        <end position="335"/>
    </location>
</feature>
<comment type="caution">
    <text evidence="2">The sequence shown here is derived from an EMBL/GenBank/DDBJ whole genome shotgun (WGS) entry which is preliminary data.</text>
</comment>
<evidence type="ECO:0000313" key="2">
    <source>
        <dbReference type="EMBL" id="KAB0399191.1"/>
    </source>
</evidence>
<accession>A0A643CG26</accession>
<feature type="region of interest" description="Disordered" evidence="1">
    <location>
        <begin position="530"/>
        <end position="614"/>
    </location>
</feature>
<dbReference type="PANTHER" id="PTHR15289:SF3">
    <property type="entry name" value="TASTIN"/>
    <property type="match status" value="1"/>
</dbReference>
<name>A0A643CG26_BALPH</name>
<evidence type="ECO:0000313" key="3">
    <source>
        <dbReference type="Proteomes" id="UP000437017"/>
    </source>
</evidence>
<feature type="region of interest" description="Disordered" evidence="1">
    <location>
        <begin position="1"/>
        <end position="114"/>
    </location>
</feature>
<gene>
    <name evidence="2" type="ORF">E2I00_006247</name>
</gene>
<feature type="compositionally biased region" description="Polar residues" evidence="1">
    <location>
        <begin position="220"/>
        <end position="236"/>
    </location>
</feature>
<dbReference type="AlphaFoldDB" id="A0A643CG26"/>
<feature type="compositionally biased region" description="Low complexity" evidence="1">
    <location>
        <begin position="530"/>
        <end position="540"/>
    </location>
</feature>
<feature type="compositionally biased region" description="Pro residues" evidence="1">
    <location>
        <begin position="544"/>
        <end position="553"/>
    </location>
</feature>